<dbReference type="EMBL" id="AE016823">
    <property type="protein sequence ID" value="AAS70855.1"/>
    <property type="molecule type" value="Genomic_DNA"/>
</dbReference>
<evidence type="ECO:0000313" key="2">
    <source>
        <dbReference type="Proteomes" id="UP000007037"/>
    </source>
</evidence>
<organism evidence="1 2">
    <name type="scientific">Leptospira interrogans serogroup Icterohaemorrhagiae serovar copenhageni (strain Fiocruz L1-130)</name>
    <dbReference type="NCBI Taxonomy" id="267671"/>
    <lineage>
        <taxon>Bacteria</taxon>
        <taxon>Pseudomonadati</taxon>
        <taxon>Spirochaetota</taxon>
        <taxon>Spirochaetia</taxon>
        <taxon>Leptospirales</taxon>
        <taxon>Leptospiraceae</taxon>
        <taxon>Leptospira</taxon>
    </lineage>
</organism>
<dbReference type="AlphaFoldDB" id="Q72Q30"/>
<sequence>MINLYATLQIQRFWILDKIKWCFADCNRERDLSNVFKKRISPLRSYLVHQLQLFDRARPVLIQYFKKFNLQNKSTKKALLAFCKKGFVAS</sequence>
<reference evidence="1 2" key="1">
    <citation type="journal article" date="2004" name="J. Bacteriol.">
        <title>Comparative genomics of two Leptospira interrogans serovars reveals novel insights into physiology and pathogenesis.</title>
        <authorList>
            <person name="Nascimento A.L."/>
            <person name="Ko A.I."/>
            <person name="Martins E.A."/>
            <person name="Monteiro-Vitorello C.B."/>
            <person name="Ho P.L."/>
            <person name="Haake D.A."/>
            <person name="Verjovski-Almeida S."/>
            <person name="Hartskeerl R.A."/>
            <person name="Marques M.V."/>
            <person name="Oliveira M.C."/>
            <person name="Menck C.F."/>
            <person name="Leite L.C."/>
            <person name="Carrer H."/>
            <person name="Coutinho L.L."/>
            <person name="Degrave W.M."/>
            <person name="Dellagostin O.A."/>
            <person name="El-Dorry H."/>
            <person name="Ferro E.S."/>
            <person name="Ferro M.I."/>
            <person name="Furlan L.R."/>
            <person name="Gamberini M."/>
            <person name="Giglioti E.A."/>
            <person name="Goes-Neto A."/>
            <person name="Goldman G.H."/>
            <person name="Goldman M.H."/>
            <person name="Harakava R."/>
            <person name="Jeronimo S.M."/>
            <person name="Junqueira-De-Azevedo I.L."/>
            <person name="Kimura E.T."/>
            <person name="Kuramae E.E."/>
            <person name="Lemos E.G."/>
            <person name="Lemos M.V."/>
            <person name="Marino C.L."/>
            <person name="Nunes L.R."/>
            <person name="De Oliveira R.C."/>
            <person name="Pereira G.G."/>
            <person name="Reis M.S."/>
            <person name="Schriefer A."/>
            <person name="Siqueira W.J."/>
            <person name="Sommer P."/>
            <person name="Tsai S.M."/>
            <person name="Simpson A.J."/>
            <person name="Ferro J.A."/>
            <person name="Camargo L.E."/>
            <person name="Kitajima J.P."/>
            <person name="Setubal J.C."/>
            <person name="Van Sluys M.A."/>
        </authorList>
    </citation>
    <scope>NUCLEOTIDE SEQUENCE [LARGE SCALE GENOMIC DNA]</scope>
    <source>
        <strain evidence="1 2">Fiocruz L1-130</strain>
    </source>
</reference>
<proteinExistence type="predicted"/>
<accession>Q72Q30</accession>
<gene>
    <name evidence="1" type="ordered locus">LIC_12284</name>
</gene>
<dbReference type="HOGENOM" id="CLU_2494100_0_0_12"/>
<protein>
    <recommendedName>
        <fullName evidence="3">Transposase</fullName>
    </recommendedName>
</protein>
<evidence type="ECO:0008006" key="3">
    <source>
        <dbReference type="Google" id="ProtNLM"/>
    </source>
</evidence>
<evidence type="ECO:0000313" key="1">
    <source>
        <dbReference type="EMBL" id="AAS70855.1"/>
    </source>
</evidence>
<dbReference type="Proteomes" id="UP000007037">
    <property type="component" value="Chromosome I"/>
</dbReference>
<name>Q72Q30_LEPIC</name>
<dbReference type="KEGG" id="lic:LIC_12284"/>